<evidence type="ECO:0000256" key="6">
    <source>
        <dbReference type="ARBA" id="ARBA00023136"/>
    </source>
</evidence>
<keyword evidence="4" id="KW-0256">Endoplasmic reticulum</keyword>
<evidence type="ECO:0000313" key="7">
    <source>
        <dbReference type="EMBL" id="KAL2054573.1"/>
    </source>
</evidence>
<sequence length="474" mass="53396">MDPVSIFALVSGSASLISQCASAINSFNGVARKYKQAELTKLSMIQEVDTIELAWKPIKEWSEGYTEAGPDVELLERLDRSLKCGTLVISILQDDLSEYDSETLSVRQRSKVSWNERALLDNQHRIRGHVQAMCLLLQVLELPKCEDRSKLLQTSQSVLLKPDESAYSVVPSRISRFSSDRGSFLTVNSAELVYRQLSCDDDLFTARVYKRNCRNRLITSLFKYKNETTAKQSLGLLGDEMGNKNGSANSPAGVDIVAIYGLLGHPLKIWTDTKTRHLWLKDSLQKDIPKLRTLPYIYPSHLLSSDISATMRGFAENLLIYLEHVRGDRNERRIIFVAHRFGGFVGKQALMVAKKESRYKNIYESTISMLFFGNPDSERPDIHGQTYRHLQRLHDSCLESSGAHLLEGRTKSELFAALSPNSIDLENITTSWKSLQSRPGSVSFYEAGISMPLSKKVRPTGIFQACQDADFMPN</sequence>
<gene>
    <name evidence="7" type="ORF">ABVK25_005321</name>
</gene>
<dbReference type="PANTHER" id="PTHR48182:SF2">
    <property type="entry name" value="PROTEIN SERAC1"/>
    <property type="match status" value="1"/>
</dbReference>
<comment type="caution">
    <text evidence="7">The sequence shown here is derived from an EMBL/GenBank/DDBJ whole genome shotgun (WGS) entry which is preliminary data.</text>
</comment>
<name>A0ABR4BAX8_9LECA</name>
<dbReference type="EMBL" id="JBHFEH010000015">
    <property type="protein sequence ID" value="KAL2054573.1"/>
    <property type="molecule type" value="Genomic_DNA"/>
</dbReference>
<dbReference type="Proteomes" id="UP001590951">
    <property type="component" value="Unassembled WGS sequence"/>
</dbReference>
<evidence type="ECO:0000256" key="4">
    <source>
        <dbReference type="ARBA" id="ARBA00022824"/>
    </source>
</evidence>
<accession>A0ABR4BAX8</accession>
<keyword evidence="6" id="KW-0472">Membrane</keyword>
<keyword evidence="8" id="KW-1185">Reference proteome</keyword>
<organism evidence="7 8">
    <name type="scientific">Lepraria finkii</name>
    <dbReference type="NCBI Taxonomy" id="1340010"/>
    <lineage>
        <taxon>Eukaryota</taxon>
        <taxon>Fungi</taxon>
        <taxon>Dikarya</taxon>
        <taxon>Ascomycota</taxon>
        <taxon>Pezizomycotina</taxon>
        <taxon>Lecanoromycetes</taxon>
        <taxon>OSLEUM clade</taxon>
        <taxon>Lecanoromycetidae</taxon>
        <taxon>Lecanorales</taxon>
        <taxon>Lecanorineae</taxon>
        <taxon>Stereocaulaceae</taxon>
        <taxon>Lepraria</taxon>
    </lineage>
</organism>
<comment type="subcellular location">
    <subcellularLocation>
        <location evidence="2">Endoplasmic reticulum</location>
    </subcellularLocation>
    <subcellularLocation>
        <location evidence="3">Membrane</location>
    </subcellularLocation>
    <subcellularLocation>
        <location evidence="1">Mitochondrion</location>
    </subcellularLocation>
</comment>
<proteinExistence type="predicted"/>
<protein>
    <recommendedName>
        <fullName evidence="9">Protein SERAC1</fullName>
    </recommendedName>
</protein>
<evidence type="ECO:0000256" key="5">
    <source>
        <dbReference type="ARBA" id="ARBA00023128"/>
    </source>
</evidence>
<dbReference type="InterPro" id="IPR052374">
    <property type="entry name" value="SERAC1"/>
</dbReference>
<reference evidence="7 8" key="1">
    <citation type="submission" date="2024-09" db="EMBL/GenBank/DDBJ databases">
        <title>Rethinking Asexuality: The Enigmatic Case of Functional Sexual Genes in Lepraria (Stereocaulaceae).</title>
        <authorList>
            <person name="Doellman M."/>
            <person name="Sun Y."/>
            <person name="Barcenas-Pena A."/>
            <person name="Lumbsch H.T."/>
            <person name="Grewe F."/>
        </authorList>
    </citation>
    <scope>NUCLEOTIDE SEQUENCE [LARGE SCALE GENOMIC DNA]</scope>
    <source>
        <strain evidence="7 8">Grewe 0041</strain>
    </source>
</reference>
<evidence type="ECO:0000256" key="2">
    <source>
        <dbReference type="ARBA" id="ARBA00004240"/>
    </source>
</evidence>
<dbReference type="PANTHER" id="PTHR48182">
    <property type="entry name" value="PROTEIN SERAC1"/>
    <property type="match status" value="1"/>
</dbReference>
<evidence type="ECO:0008006" key="9">
    <source>
        <dbReference type="Google" id="ProtNLM"/>
    </source>
</evidence>
<evidence type="ECO:0000313" key="8">
    <source>
        <dbReference type="Proteomes" id="UP001590951"/>
    </source>
</evidence>
<keyword evidence="5" id="KW-0496">Mitochondrion</keyword>
<evidence type="ECO:0000256" key="1">
    <source>
        <dbReference type="ARBA" id="ARBA00004173"/>
    </source>
</evidence>
<evidence type="ECO:0000256" key="3">
    <source>
        <dbReference type="ARBA" id="ARBA00004370"/>
    </source>
</evidence>